<evidence type="ECO:0000313" key="1">
    <source>
        <dbReference type="EnsemblProtists" id="HpaP802001"/>
    </source>
</evidence>
<dbReference type="HOGENOM" id="CLU_2965741_0_0_1"/>
<dbReference type="VEuPathDB" id="FungiDB:HpaG802001"/>
<dbReference type="InParanoid" id="M4B6V0"/>
<name>M4B6V0_HYAAE</name>
<dbReference type="EnsemblProtists" id="HpaT802001">
    <property type="protein sequence ID" value="HpaP802001"/>
    <property type="gene ID" value="HpaG802001"/>
</dbReference>
<proteinExistence type="predicted"/>
<dbReference type="Proteomes" id="UP000011713">
    <property type="component" value="Unassembled WGS sequence"/>
</dbReference>
<evidence type="ECO:0000313" key="2">
    <source>
        <dbReference type="Proteomes" id="UP000011713"/>
    </source>
</evidence>
<protein>
    <submittedName>
        <fullName evidence="1">Uncharacterized protein</fullName>
    </submittedName>
</protein>
<accession>M4B6V0</accession>
<sequence>MPYKTLETKRVINIRVLVSPLTDEESDLGKTTYPQLLEDGEELIVPWKEEAAVPLTRQD</sequence>
<keyword evidence="2" id="KW-1185">Reference proteome</keyword>
<dbReference type="EMBL" id="JH598637">
    <property type="status" value="NOT_ANNOTATED_CDS"/>
    <property type="molecule type" value="Genomic_DNA"/>
</dbReference>
<reference evidence="1" key="2">
    <citation type="submission" date="2015-06" db="UniProtKB">
        <authorList>
            <consortium name="EnsemblProtists"/>
        </authorList>
    </citation>
    <scope>IDENTIFICATION</scope>
    <source>
        <strain evidence="1">Emoy2</strain>
    </source>
</reference>
<reference evidence="2" key="1">
    <citation type="journal article" date="2010" name="Science">
        <title>Signatures of adaptation to obligate biotrophy in the Hyaloperonospora arabidopsidis genome.</title>
        <authorList>
            <person name="Baxter L."/>
            <person name="Tripathy S."/>
            <person name="Ishaque N."/>
            <person name="Boot N."/>
            <person name="Cabral A."/>
            <person name="Kemen E."/>
            <person name="Thines M."/>
            <person name="Ah-Fong A."/>
            <person name="Anderson R."/>
            <person name="Badejoko W."/>
            <person name="Bittner-Eddy P."/>
            <person name="Boore J.L."/>
            <person name="Chibucos M.C."/>
            <person name="Coates M."/>
            <person name="Dehal P."/>
            <person name="Delehaunty K."/>
            <person name="Dong S."/>
            <person name="Downton P."/>
            <person name="Dumas B."/>
            <person name="Fabro G."/>
            <person name="Fronick C."/>
            <person name="Fuerstenberg S.I."/>
            <person name="Fulton L."/>
            <person name="Gaulin E."/>
            <person name="Govers F."/>
            <person name="Hughes L."/>
            <person name="Humphray S."/>
            <person name="Jiang R.H."/>
            <person name="Judelson H."/>
            <person name="Kamoun S."/>
            <person name="Kyung K."/>
            <person name="Meijer H."/>
            <person name="Minx P."/>
            <person name="Morris P."/>
            <person name="Nelson J."/>
            <person name="Phuntumart V."/>
            <person name="Qutob D."/>
            <person name="Rehmany A."/>
            <person name="Rougon-Cardoso A."/>
            <person name="Ryden P."/>
            <person name="Torto-Alalibo T."/>
            <person name="Studholme D."/>
            <person name="Wang Y."/>
            <person name="Win J."/>
            <person name="Wood J."/>
            <person name="Clifton S.W."/>
            <person name="Rogers J."/>
            <person name="Van den Ackerveken G."/>
            <person name="Jones J.D."/>
            <person name="McDowell J.M."/>
            <person name="Beynon J."/>
            <person name="Tyler B.M."/>
        </authorList>
    </citation>
    <scope>NUCLEOTIDE SEQUENCE [LARGE SCALE GENOMIC DNA]</scope>
    <source>
        <strain evidence="2">Emoy2</strain>
    </source>
</reference>
<organism evidence="1 2">
    <name type="scientific">Hyaloperonospora arabidopsidis (strain Emoy2)</name>
    <name type="common">Downy mildew agent</name>
    <name type="synonym">Peronospora arabidopsidis</name>
    <dbReference type="NCBI Taxonomy" id="559515"/>
    <lineage>
        <taxon>Eukaryota</taxon>
        <taxon>Sar</taxon>
        <taxon>Stramenopiles</taxon>
        <taxon>Oomycota</taxon>
        <taxon>Peronosporomycetes</taxon>
        <taxon>Peronosporales</taxon>
        <taxon>Peronosporaceae</taxon>
        <taxon>Hyaloperonospora</taxon>
    </lineage>
</organism>
<dbReference type="AlphaFoldDB" id="M4B6V0"/>